<comment type="similarity">
    <text evidence="2">Belongs to the TACO1 family.</text>
</comment>
<evidence type="ECO:0000313" key="13">
    <source>
        <dbReference type="Proteomes" id="UP000887568"/>
    </source>
</evidence>
<evidence type="ECO:0000256" key="7">
    <source>
        <dbReference type="ARBA" id="ARBA00053642"/>
    </source>
</evidence>
<feature type="domain" description="TACO1/YebC-like second and third" evidence="10">
    <location>
        <begin position="221"/>
        <end position="380"/>
    </location>
</feature>
<dbReference type="Proteomes" id="UP000887568">
    <property type="component" value="Unplaced"/>
</dbReference>
<comment type="function">
    <text evidence="7">Acts as a translational activator of mitochondrially-encoded cytochrome c oxidase 1.</text>
</comment>
<comment type="subcellular location">
    <subcellularLocation>
        <location evidence="1">Mitochondrion</location>
    </subcellularLocation>
</comment>
<dbReference type="Gene3D" id="3.30.70.980">
    <property type="match status" value="2"/>
</dbReference>
<evidence type="ECO:0000256" key="1">
    <source>
        <dbReference type="ARBA" id="ARBA00004173"/>
    </source>
</evidence>
<evidence type="ECO:0000256" key="8">
    <source>
        <dbReference type="ARBA" id="ARBA00073666"/>
    </source>
</evidence>
<dbReference type="GO" id="GO:0005739">
    <property type="term" value="C:mitochondrion"/>
    <property type="evidence" value="ECO:0007669"/>
    <property type="project" value="UniProtKB-SubCell"/>
</dbReference>
<evidence type="ECO:0000256" key="5">
    <source>
        <dbReference type="ARBA" id="ARBA00023128"/>
    </source>
</evidence>
<dbReference type="AlphaFoldDB" id="A0A913Z0C4"/>
<dbReference type="GO" id="GO:0006417">
    <property type="term" value="P:regulation of translation"/>
    <property type="evidence" value="ECO:0007669"/>
    <property type="project" value="UniProtKB-KW"/>
</dbReference>
<keyword evidence="5" id="KW-0496">Mitochondrion</keyword>
<dbReference type="RefSeq" id="XP_038045274.1">
    <property type="nucleotide sequence ID" value="XM_038189346.1"/>
</dbReference>
<keyword evidence="13" id="KW-1185">Reference proteome</keyword>
<keyword evidence="3" id="KW-0810">Translation regulation</keyword>
<dbReference type="SUPFAM" id="SSF75625">
    <property type="entry name" value="YebC-like"/>
    <property type="match status" value="1"/>
</dbReference>
<organism evidence="12 13">
    <name type="scientific">Patiria miniata</name>
    <name type="common">Bat star</name>
    <name type="synonym">Asterina miniata</name>
    <dbReference type="NCBI Taxonomy" id="46514"/>
    <lineage>
        <taxon>Eukaryota</taxon>
        <taxon>Metazoa</taxon>
        <taxon>Echinodermata</taxon>
        <taxon>Eleutherozoa</taxon>
        <taxon>Asterozoa</taxon>
        <taxon>Asteroidea</taxon>
        <taxon>Valvatacea</taxon>
        <taxon>Valvatida</taxon>
        <taxon>Asterinidae</taxon>
        <taxon>Patiria</taxon>
    </lineage>
</organism>
<dbReference type="EnsemblMetazoa" id="XM_038189346.1">
    <property type="protein sequence ID" value="XP_038045274.1"/>
    <property type="gene ID" value="LOC119719847"/>
</dbReference>
<keyword evidence="6" id="KW-0010">Activator</keyword>
<protein>
    <recommendedName>
        <fullName evidence="8">Translational activator of cytochrome c oxidase 1</fullName>
    </recommendedName>
    <alternativeName>
        <fullName evidence="9">Coiled-coil domain-containing protein 44</fullName>
    </alternativeName>
</protein>
<dbReference type="GeneID" id="119719847"/>
<dbReference type="InterPro" id="IPR049083">
    <property type="entry name" value="TACO1_YebC_N"/>
</dbReference>
<dbReference type="CTD" id="51204"/>
<dbReference type="EnsemblMetazoa" id="XM_038189345.1">
    <property type="protein sequence ID" value="XP_038045273.1"/>
    <property type="gene ID" value="LOC119719847"/>
</dbReference>
<dbReference type="PANTHER" id="PTHR12532:SF0">
    <property type="entry name" value="TRANSLATIONAL ACTIVATOR OF CYTOCHROME C OXIDASE 1"/>
    <property type="match status" value="1"/>
</dbReference>
<evidence type="ECO:0000256" key="6">
    <source>
        <dbReference type="ARBA" id="ARBA00023159"/>
    </source>
</evidence>
<dbReference type="Pfam" id="PF20772">
    <property type="entry name" value="TACO1_YebC_N"/>
    <property type="match status" value="1"/>
</dbReference>
<evidence type="ECO:0000259" key="10">
    <source>
        <dbReference type="Pfam" id="PF01709"/>
    </source>
</evidence>
<dbReference type="InterPro" id="IPR026564">
    <property type="entry name" value="Transcrip_reg_TACO1-like_dom3"/>
</dbReference>
<reference evidence="12" key="1">
    <citation type="submission" date="2022-11" db="UniProtKB">
        <authorList>
            <consortium name="EnsemblMetazoa"/>
        </authorList>
    </citation>
    <scope>IDENTIFICATION</scope>
</reference>
<name>A0A913Z0C4_PATMI</name>
<evidence type="ECO:0000256" key="4">
    <source>
        <dbReference type="ARBA" id="ARBA00023054"/>
    </source>
</evidence>
<dbReference type="InterPro" id="IPR017856">
    <property type="entry name" value="Integrase-like_N"/>
</dbReference>
<evidence type="ECO:0000256" key="9">
    <source>
        <dbReference type="ARBA" id="ARBA00075676"/>
    </source>
</evidence>
<evidence type="ECO:0000256" key="3">
    <source>
        <dbReference type="ARBA" id="ARBA00022845"/>
    </source>
</evidence>
<dbReference type="Pfam" id="PF01709">
    <property type="entry name" value="Transcrip_reg"/>
    <property type="match status" value="1"/>
</dbReference>
<keyword evidence="4" id="KW-0175">Coiled coil</keyword>
<dbReference type="PANTHER" id="PTHR12532">
    <property type="entry name" value="TRANSLATIONAL ACTIVATOR OF CYTOCHROME C OXIDASE 1"/>
    <property type="match status" value="1"/>
</dbReference>
<evidence type="ECO:0000313" key="12">
    <source>
        <dbReference type="EnsemblMetazoa" id="XP_038045273.1"/>
    </source>
</evidence>
<dbReference type="RefSeq" id="XP_038045273.1">
    <property type="nucleotide sequence ID" value="XM_038189345.1"/>
</dbReference>
<dbReference type="InterPro" id="IPR048300">
    <property type="entry name" value="TACO1_YebC-like_2nd/3rd_dom"/>
</dbReference>
<accession>A0A913Z0C4</accession>
<dbReference type="InterPro" id="IPR029072">
    <property type="entry name" value="YebC-like"/>
</dbReference>
<evidence type="ECO:0000259" key="11">
    <source>
        <dbReference type="Pfam" id="PF20772"/>
    </source>
</evidence>
<sequence length="384" mass="42630">MASNVLSSIPIRELKQLISICSLRVQQCRYSCWNSKLSHTVNGQTVRFKHIAVSSRKGVTTLNTPQFGAVVRLVELPKLRELCLNDEHFGRPSRNIHQGIPEDRFGSSILGASRQFLRPGSCGPTIHVATRLFHGSGRMWAGHNKWSKVKNIKGPKDNLRSLLFNKLILQMRIAIKDNGPNPELNSTLASLIAQARQKAMTKATIENVLKNTAKNADTRLLLEARGPGQSCLLIDLLTDNARRTRSEIQRILQKNGGDFGTSLYAFTRKGVVKVLPHIEGQESPLTLDLATEVAIEVGAEDVQETNSEDDTPLFMFICDMGDLRTVRNNLASLNYAVESSSFEYLPETSIALNDKNLEDAFHLISLLNDNPNVVKIYDNVESSG</sequence>
<dbReference type="OMA" id="NFDIPDE"/>
<dbReference type="Gene3D" id="1.10.10.200">
    <property type="match status" value="1"/>
</dbReference>
<feature type="domain" description="TACO1/YebC-like N-terminal" evidence="11">
    <location>
        <begin position="144"/>
        <end position="213"/>
    </location>
</feature>
<dbReference type="OrthoDB" id="2017544at2759"/>
<dbReference type="FunFam" id="3.30.70.980:FF:000008">
    <property type="entry name" value="Translational activator of cytochrome c oxidase 1"/>
    <property type="match status" value="1"/>
</dbReference>
<dbReference type="InterPro" id="IPR002876">
    <property type="entry name" value="Transcrip_reg_TACO1-like"/>
</dbReference>
<dbReference type="FunFam" id="1.10.10.200:FF:000002">
    <property type="entry name" value="Probable transcriptional regulatory protein CLM62_37755"/>
    <property type="match status" value="1"/>
</dbReference>
<evidence type="ECO:0000256" key="2">
    <source>
        <dbReference type="ARBA" id="ARBA00008724"/>
    </source>
</evidence>
<proteinExistence type="inferred from homology"/>